<evidence type="ECO:0000313" key="3">
    <source>
        <dbReference type="Proteomes" id="UP001144341"/>
    </source>
</evidence>
<proteinExistence type="predicted"/>
<sequence length="503" mass="54984">MKLSSKLNPISFLLFALTLFAIAISIQSCKKNIPDDLNHPPKVLSTSEHNYQKRLNAIKELFIKLNLQDKFNPKSENKIIWTPDWNHPYSQIVNDSVSYVFYRLIAEITINNKRIEANQSGSASYLVVKNEREFYRGFYYQSSLKDSSNLGNKISIKHFTGNLILSNLLNNRSFLIRYKEGKAIDNFNKEQKIASLKLMGNKPSISYWSVQCHTEIRFCIFGSDGYSYCGGGVDLIFSENCQWPTPHCGVSYSLLDYSDVQICEDIWFPDPPEPIDTGGGDSGGDGGSAGSNTIPSDPYLPGQDHEAINPKDYTKCFANIPDAGATYKVIVQVLEPVPGTSLNYGFVNGVGHTAITLIKQGSNGIRVTQTVGFYPTTNPFHSPSKIVNNSNQTDYTIRMIFDMGSNATDFNKILNGIENPPSDYDLLEMNCTVFVVGICSSGGISLPNALTTVGVAGAGGITTSMTPGGLGYGMRNAHSQGDNRVSSGPTSTGNNPVSNGPCN</sequence>
<feature type="compositionally biased region" description="Polar residues" evidence="1">
    <location>
        <begin position="477"/>
        <end position="503"/>
    </location>
</feature>
<dbReference type="RefSeq" id="WP_269417104.1">
    <property type="nucleotide sequence ID" value="NZ_JAPWGL010000006.1"/>
</dbReference>
<gene>
    <name evidence="2" type="ORF">O0931_19210</name>
</gene>
<protein>
    <submittedName>
        <fullName evidence="2">Uncharacterized protein</fullName>
    </submittedName>
</protein>
<name>A0ABT4L3A5_9SPHI</name>
<comment type="caution">
    <text evidence="2">The sequence shown here is derived from an EMBL/GenBank/DDBJ whole genome shotgun (WGS) entry which is preliminary data.</text>
</comment>
<dbReference type="Proteomes" id="UP001144341">
    <property type="component" value="Unassembled WGS sequence"/>
</dbReference>
<feature type="region of interest" description="Disordered" evidence="1">
    <location>
        <begin position="273"/>
        <end position="304"/>
    </location>
</feature>
<dbReference type="EMBL" id="JAPWGL010000006">
    <property type="protein sequence ID" value="MCZ4225451.1"/>
    <property type="molecule type" value="Genomic_DNA"/>
</dbReference>
<organism evidence="2 3">
    <name type="scientific">Pedobacter rhodius</name>
    <dbReference type="NCBI Taxonomy" id="3004098"/>
    <lineage>
        <taxon>Bacteria</taxon>
        <taxon>Pseudomonadati</taxon>
        <taxon>Bacteroidota</taxon>
        <taxon>Sphingobacteriia</taxon>
        <taxon>Sphingobacteriales</taxon>
        <taxon>Sphingobacteriaceae</taxon>
        <taxon>Pedobacter</taxon>
    </lineage>
</organism>
<evidence type="ECO:0000313" key="2">
    <source>
        <dbReference type="EMBL" id="MCZ4225451.1"/>
    </source>
</evidence>
<reference evidence="2" key="1">
    <citation type="submission" date="2022-12" db="EMBL/GenBank/DDBJ databases">
        <title>Genome sequence of SJ11.</title>
        <authorList>
            <person name="Woo H."/>
        </authorList>
    </citation>
    <scope>NUCLEOTIDE SEQUENCE</scope>
    <source>
        <strain evidence="2">SJ11</strain>
    </source>
</reference>
<feature type="region of interest" description="Disordered" evidence="1">
    <location>
        <begin position="471"/>
        <end position="503"/>
    </location>
</feature>
<feature type="compositionally biased region" description="Gly residues" evidence="1">
    <location>
        <begin position="277"/>
        <end position="289"/>
    </location>
</feature>
<evidence type="ECO:0000256" key="1">
    <source>
        <dbReference type="SAM" id="MobiDB-lite"/>
    </source>
</evidence>
<accession>A0ABT4L3A5</accession>
<dbReference type="PROSITE" id="PS51257">
    <property type="entry name" value="PROKAR_LIPOPROTEIN"/>
    <property type="match status" value="1"/>
</dbReference>
<keyword evidence="3" id="KW-1185">Reference proteome</keyword>